<sequence>MAPPSTTARTLTLPEELEKLEQSITLTLQEIDHNFSRAHRIVTTSILPVVEQYAKHSEAVWSGSKFWKQFFEASANVSLSGYEEAAVDDTATSHDDTAGEAYDPTALSNTLSSPAKEPTTTALFRDHDAEHSSAVNDLADTLLSSPPPDTHSTPRMPPRKNLLSHHHQAPSFAAYGSPYESLRSELTGAPPPKPEPSTPGAPGLPDMSMSSPLPTPSGIASASALKNRDTILHQGILSKTYRVAATPHTARKTLGRAPAAVATPGTANRTKSRWDDETLSSSPEESAPRLRAEIFSSPVRAPRTPGVSVQTPGRGRWGTGAKAETATAGYTRTRLWESDDEDEDEDGLLGMSPPRTIAFELPEARVLRTPAPEASRRIVEDLLLTAGGDISEFGEEDSPSLVQRNRDLDATF</sequence>
<dbReference type="PANTHER" id="PTHR28200:SF1">
    <property type="entry name" value="DASH COMPLEX SUBUNIT ASK1"/>
    <property type="match status" value="1"/>
</dbReference>
<evidence type="ECO:0000256" key="9">
    <source>
        <dbReference type="ARBA" id="ARBA00022701"/>
    </source>
</evidence>
<feature type="compositionally biased region" description="Pro residues" evidence="17">
    <location>
        <begin position="189"/>
        <end position="199"/>
    </location>
</feature>
<comment type="subcellular location">
    <subcellularLocation>
        <location evidence="3">Chromosome</location>
        <location evidence="3">Centromere</location>
        <location evidence="3">Kinetochore</location>
    </subcellularLocation>
    <subcellularLocation>
        <location evidence="2">Cytoplasm</location>
        <location evidence="2">Cytoskeleton</location>
        <location evidence="2">Spindle</location>
    </subcellularLocation>
    <subcellularLocation>
        <location evidence="1">Nucleus</location>
    </subcellularLocation>
</comment>
<organism evidence="18 19">
    <name type="scientific">Trichodelitschia bisporula</name>
    <dbReference type="NCBI Taxonomy" id="703511"/>
    <lineage>
        <taxon>Eukaryota</taxon>
        <taxon>Fungi</taxon>
        <taxon>Dikarya</taxon>
        <taxon>Ascomycota</taxon>
        <taxon>Pezizomycotina</taxon>
        <taxon>Dothideomycetes</taxon>
        <taxon>Dothideomycetes incertae sedis</taxon>
        <taxon>Phaeotrichales</taxon>
        <taxon>Phaeotrichaceae</taxon>
        <taxon>Trichodelitschia</taxon>
    </lineage>
</organism>
<dbReference type="GO" id="GO:0072686">
    <property type="term" value="C:mitotic spindle"/>
    <property type="evidence" value="ECO:0007669"/>
    <property type="project" value="InterPro"/>
</dbReference>
<keyword evidence="9" id="KW-0493">Microtubule</keyword>
<dbReference type="Proteomes" id="UP000799640">
    <property type="component" value="Unassembled WGS sequence"/>
</dbReference>
<name>A0A6G1I095_9PEZI</name>
<evidence type="ECO:0000256" key="17">
    <source>
        <dbReference type="SAM" id="MobiDB-lite"/>
    </source>
</evidence>
<dbReference type="PANTHER" id="PTHR28200">
    <property type="entry name" value="DASH COMPLEX SUBUNIT ASK1"/>
    <property type="match status" value="1"/>
</dbReference>
<gene>
    <name evidence="18" type="ORF">EJ06DRAFT_542327</name>
</gene>
<keyword evidence="12" id="KW-0995">Kinetochore</keyword>
<dbReference type="Pfam" id="PF08655">
    <property type="entry name" value="DASH_Ask1"/>
    <property type="match status" value="1"/>
</dbReference>
<evidence type="ECO:0000256" key="4">
    <source>
        <dbReference type="ARBA" id="ARBA00010731"/>
    </source>
</evidence>
<evidence type="ECO:0000256" key="13">
    <source>
        <dbReference type="ARBA" id="ARBA00023212"/>
    </source>
</evidence>
<evidence type="ECO:0000256" key="16">
    <source>
        <dbReference type="ARBA" id="ARBA00023328"/>
    </source>
</evidence>
<evidence type="ECO:0000256" key="7">
    <source>
        <dbReference type="ARBA" id="ARBA00022490"/>
    </source>
</evidence>
<dbReference type="GO" id="GO:0042729">
    <property type="term" value="C:DASH complex"/>
    <property type="evidence" value="ECO:0007669"/>
    <property type="project" value="InterPro"/>
</dbReference>
<comment type="similarity">
    <text evidence="4">Belongs to the DASH complex ASK1 family.</text>
</comment>
<dbReference type="GO" id="GO:0005874">
    <property type="term" value="C:microtubule"/>
    <property type="evidence" value="ECO:0007669"/>
    <property type="project" value="UniProtKB-KW"/>
</dbReference>
<evidence type="ECO:0000313" key="19">
    <source>
        <dbReference type="Proteomes" id="UP000799640"/>
    </source>
</evidence>
<feature type="region of interest" description="Disordered" evidence="17">
    <location>
        <begin position="250"/>
        <end position="288"/>
    </location>
</feature>
<evidence type="ECO:0000256" key="15">
    <source>
        <dbReference type="ARBA" id="ARBA00023306"/>
    </source>
</evidence>
<keyword evidence="15" id="KW-0131">Cell cycle</keyword>
<evidence type="ECO:0000256" key="12">
    <source>
        <dbReference type="ARBA" id="ARBA00022838"/>
    </source>
</evidence>
<feature type="region of interest" description="Disordered" evidence="17">
    <location>
        <begin position="90"/>
        <end position="117"/>
    </location>
</feature>
<dbReference type="GO" id="GO:0044732">
    <property type="term" value="C:mitotic spindle pole body"/>
    <property type="evidence" value="ECO:0007669"/>
    <property type="project" value="TreeGrafter"/>
</dbReference>
<keyword evidence="13" id="KW-0206">Cytoskeleton</keyword>
<dbReference type="EMBL" id="ML996692">
    <property type="protein sequence ID" value="KAF2401700.1"/>
    <property type="molecule type" value="Genomic_DNA"/>
</dbReference>
<keyword evidence="19" id="KW-1185">Reference proteome</keyword>
<feature type="region of interest" description="Disordered" evidence="17">
    <location>
        <begin position="182"/>
        <end position="220"/>
    </location>
</feature>
<keyword evidence="6" id="KW-0158">Chromosome</keyword>
<evidence type="ECO:0000313" key="18">
    <source>
        <dbReference type="EMBL" id="KAF2401700.1"/>
    </source>
</evidence>
<dbReference type="GO" id="GO:0051301">
    <property type="term" value="P:cell division"/>
    <property type="evidence" value="ECO:0007669"/>
    <property type="project" value="UniProtKB-KW"/>
</dbReference>
<keyword evidence="10" id="KW-0498">Mitosis</keyword>
<evidence type="ECO:0000256" key="5">
    <source>
        <dbReference type="ARBA" id="ARBA00014520"/>
    </source>
</evidence>
<protein>
    <recommendedName>
        <fullName evidence="5">DASH complex subunit ASK1</fullName>
    </recommendedName>
</protein>
<evidence type="ECO:0000256" key="14">
    <source>
        <dbReference type="ARBA" id="ARBA00023242"/>
    </source>
</evidence>
<evidence type="ECO:0000256" key="3">
    <source>
        <dbReference type="ARBA" id="ARBA00004629"/>
    </source>
</evidence>
<evidence type="ECO:0000256" key="1">
    <source>
        <dbReference type="ARBA" id="ARBA00004123"/>
    </source>
</evidence>
<keyword evidence="7" id="KW-0963">Cytoplasm</keyword>
<keyword evidence="16" id="KW-0137">Centromere</keyword>
<dbReference type="InterPro" id="IPR013964">
    <property type="entry name" value="DASH_Ask1"/>
</dbReference>
<dbReference type="OrthoDB" id="5573898at2759"/>
<dbReference type="GO" id="GO:0008608">
    <property type="term" value="P:attachment of spindle microtubules to kinetochore"/>
    <property type="evidence" value="ECO:0007669"/>
    <property type="project" value="InterPro"/>
</dbReference>
<feature type="region of interest" description="Disordered" evidence="17">
    <location>
        <begin position="139"/>
        <end position="165"/>
    </location>
</feature>
<reference evidence="18" key="1">
    <citation type="journal article" date="2020" name="Stud. Mycol.">
        <title>101 Dothideomycetes genomes: a test case for predicting lifestyles and emergence of pathogens.</title>
        <authorList>
            <person name="Haridas S."/>
            <person name="Albert R."/>
            <person name="Binder M."/>
            <person name="Bloem J."/>
            <person name="Labutti K."/>
            <person name="Salamov A."/>
            <person name="Andreopoulos B."/>
            <person name="Baker S."/>
            <person name="Barry K."/>
            <person name="Bills G."/>
            <person name="Bluhm B."/>
            <person name="Cannon C."/>
            <person name="Castanera R."/>
            <person name="Culley D."/>
            <person name="Daum C."/>
            <person name="Ezra D."/>
            <person name="Gonzalez J."/>
            <person name="Henrissat B."/>
            <person name="Kuo A."/>
            <person name="Liang C."/>
            <person name="Lipzen A."/>
            <person name="Lutzoni F."/>
            <person name="Magnuson J."/>
            <person name="Mondo S."/>
            <person name="Nolan M."/>
            <person name="Ohm R."/>
            <person name="Pangilinan J."/>
            <person name="Park H.-J."/>
            <person name="Ramirez L."/>
            <person name="Alfaro M."/>
            <person name="Sun H."/>
            <person name="Tritt A."/>
            <person name="Yoshinaga Y."/>
            <person name="Zwiers L.-H."/>
            <person name="Turgeon B."/>
            <person name="Goodwin S."/>
            <person name="Spatafora J."/>
            <person name="Crous P."/>
            <person name="Grigoriev I."/>
        </authorList>
    </citation>
    <scope>NUCLEOTIDE SEQUENCE</scope>
    <source>
        <strain evidence="18">CBS 262.69</strain>
    </source>
</reference>
<evidence type="ECO:0000256" key="6">
    <source>
        <dbReference type="ARBA" id="ARBA00022454"/>
    </source>
</evidence>
<feature type="region of interest" description="Disordered" evidence="17">
    <location>
        <begin position="300"/>
        <end position="320"/>
    </location>
</feature>
<proteinExistence type="inferred from homology"/>
<evidence type="ECO:0000256" key="10">
    <source>
        <dbReference type="ARBA" id="ARBA00022776"/>
    </source>
</evidence>
<evidence type="ECO:0000256" key="8">
    <source>
        <dbReference type="ARBA" id="ARBA00022618"/>
    </source>
</evidence>
<evidence type="ECO:0000256" key="11">
    <source>
        <dbReference type="ARBA" id="ARBA00022829"/>
    </source>
</evidence>
<keyword evidence="11" id="KW-0159">Chromosome partition</keyword>
<feature type="region of interest" description="Disordered" evidence="17">
    <location>
        <begin position="390"/>
        <end position="412"/>
    </location>
</feature>
<accession>A0A6G1I095</accession>
<keyword evidence="14" id="KW-0539">Nucleus</keyword>
<feature type="compositionally biased region" description="Polar residues" evidence="17">
    <location>
        <begin position="106"/>
        <end position="117"/>
    </location>
</feature>
<keyword evidence="8" id="KW-0132">Cell division</keyword>
<evidence type="ECO:0000256" key="2">
    <source>
        <dbReference type="ARBA" id="ARBA00004186"/>
    </source>
</evidence>
<dbReference type="AlphaFoldDB" id="A0A6G1I095"/>